<reference evidence="4" key="2">
    <citation type="journal article" date="2023" name="IMA Fungus">
        <title>Comparative genomic study of the Penicillium genus elucidates a diverse pangenome and 15 lateral gene transfer events.</title>
        <authorList>
            <person name="Petersen C."/>
            <person name="Sorensen T."/>
            <person name="Nielsen M.R."/>
            <person name="Sondergaard T.E."/>
            <person name="Sorensen J.L."/>
            <person name="Fitzpatrick D.A."/>
            <person name="Frisvad J.C."/>
            <person name="Nielsen K.L."/>
        </authorList>
    </citation>
    <scope>NUCLEOTIDE SEQUENCE</scope>
    <source>
        <strain evidence="4">IBT 30728</strain>
    </source>
</reference>
<protein>
    <recommendedName>
        <fullName evidence="3">Plus3 domain-containing protein</fullName>
    </recommendedName>
</protein>
<dbReference type="InterPro" id="IPR036128">
    <property type="entry name" value="Plus3-like_sf"/>
</dbReference>
<feature type="compositionally biased region" description="Low complexity" evidence="2">
    <location>
        <begin position="27"/>
        <end position="39"/>
    </location>
</feature>
<dbReference type="Proteomes" id="UP001148312">
    <property type="component" value="Unassembled WGS sequence"/>
</dbReference>
<evidence type="ECO:0000256" key="2">
    <source>
        <dbReference type="SAM" id="MobiDB-lite"/>
    </source>
</evidence>
<reference evidence="4" key="1">
    <citation type="submission" date="2022-12" db="EMBL/GenBank/DDBJ databases">
        <authorList>
            <person name="Petersen C."/>
        </authorList>
    </citation>
    <scope>NUCLEOTIDE SEQUENCE</scope>
    <source>
        <strain evidence="4">IBT 30728</strain>
    </source>
</reference>
<dbReference type="EMBL" id="JAPWDQ010000011">
    <property type="protein sequence ID" value="KAJ5475473.1"/>
    <property type="molecule type" value="Genomic_DNA"/>
</dbReference>
<gene>
    <name evidence="4" type="ORF">N7539_007760</name>
</gene>
<dbReference type="RefSeq" id="XP_056787226.1">
    <property type="nucleotide sequence ID" value="XM_056937361.1"/>
</dbReference>
<keyword evidence="5" id="KW-1185">Reference proteome</keyword>
<accession>A0A9W9WU15</accession>
<feature type="compositionally biased region" description="Basic and acidic residues" evidence="2">
    <location>
        <begin position="251"/>
        <end position="264"/>
    </location>
</feature>
<feature type="region of interest" description="Disordered" evidence="2">
    <location>
        <begin position="151"/>
        <end position="268"/>
    </location>
</feature>
<name>A0A9W9WU15_9EURO</name>
<organism evidence="4 5">
    <name type="scientific">Penicillium diatomitis</name>
    <dbReference type="NCBI Taxonomy" id="2819901"/>
    <lineage>
        <taxon>Eukaryota</taxon>
        <taxon>Fungi</taxon>
        <taxon>Dikarya</taxon>
        <taxon>Ascomycota</taxon>
        <taxon>Pezizomycotina</taxon>
        <taxon>Eurotiomycetes</taxon>
        <taxon>Eurotiomycetidae</taxon>
        <taxon>Eurotiales</taxon>
        <taxon>Aspergillaceae</taxon>
        <taxon>Penicillium</taxon>
    </lineage>
</organism>
<proteinExistence type="predicted"/>
<dbReference type="Gene3D" id="3.90.70.200">
    <property type="entry name" value="Plus-3 domain"/>
    <property type="match status" value="1"/>
</dbReference>
<keyword evidence="1" id="KW-0175">Coiled coil</keyword>
<feature type="coiled-coil region" evidence="1">
    <location>
        <begin position="423"/>
        <end position="458"/>
    </location>
</feature>
<comment type="caution">
    <text evidence="4">The sequence shown here is derived from an EMBL/GenBank/DDBJ whole genome shotgun (WGS) entry which is preliminary data.</text>
</comment>
<evidence type="ECO:0000256" key="1">
    <source>
        <dbReference type="SAM" id="Coils"/>
    </source>
</evidence>
<feature type="compositionally biased region" description="Low complexity" evidence="2">
    <location>
        <begin position="229"/>
        <end position="242"/>
    </location>
</feature>
<feature type="region of interest" description="Disordered" evidence="2">
    <location>
        <begin position="1"/>
        <end position="107"/>
    </location>
</feature>
<dbReference type="GeneID" id="81627610"/>
<dbReference type="AlphaFoldDB" id="A0A9W9WU15"/>
<dbReference type="FunFam" id="3.90.70.200:FF:000005">
    <property type="entry name" value="Related to Pol II transcription elongation factor"/>
    <property type="match status" value="1"/>
</dbReference>
<feature type="domain" description="Plus3" evidence="3">
    <location>
        <begin position="265"/>
        <end position="403"/>
    </location>
</feature>
<feature type="compositionally biased region" description="Basic and acidic residues" evidence="2">
    <location>
        <begin position="202"/>
        <end position="223"/>
    </location>
</feature>
<dbReference type="InterPro" id="IPR004343">
    <property type="entry name" value="Plus-3_dom"/>
</dbReference>
<evidence type="ECO:0000313" key="5">
    <source>
        <dbReference type="Proteomes" id="UP001148312"/>
    </source>
</evidence>
<evidence type="ECO:0000313" key="4">
    <source>
        <dbReference type="EMBL" id="KAJ5475473.1"/>
    </source>
</evidence>
<dbReference type="PROSITE" id="PS51360">
    <property type="entry name" value="PLUS3"/>
    <property type="match status" value="1"/>
</dbReference>
<dbReference type="Pfam" id="PF03126">
    <property type="entry name" value="Plus-3"/>
    <property type="match status" value="1"/>
</dbReference>
<dbReference type="GO" id="GO:0003677">
    <property type="term" value="F:DNA binding"/>
    <property type="evidence" value="ECO:0007669"/>
    <property type="project" value="InterPro"/>
</dbReference>
<feature type="compositionally biased region" description="Acidic residues" evidence="2">
    <location>
        <begin position="90"/>
        <end position="99"/>
    </location>
</feature>
<evidence type="ECO:0000259" key="3">
    <source>
        <dbReference type="PROSITE" id="PS51360"/>
    </source>
</evidence>
<dbReference type="SMART" id="SM00719">
    <property type="entry name" value="Plus3"/>
    <property type="match status" value="1"/>
</dbReference>
<sequence length="624" mass="69677">MADDLDAELLALAGDSEEEQTPPPQDNFSQHSPSSSNNFSHHEHSPDILSPKGHFQSTRHGKNHHTDEEDGEISEAESQTSLRSASMLESDSEDDELTDNEDKPIFPYEKLYYSAVEKEEIAAMPEIKREELLTERAQQVDRHNQDLALRRLLASRGREESRAAAKRKAGTAGLDEAQRKSSRQKTTLGGRKVGETSGAMEAYKRQREQKGKRVEARRRDTAQSRRRSSQGSRRGSGSSQRSAGADSDLVLDNRRSPSPPKEDLPATLREINRARVGRSNFAQVCFTPGFEELIPGCYTRLSIGPDPQTGENVYRMCLIKSITTGKPYAIEGMNGRNFVTDQYAKLSHGNAVREWPFILCSNSPFTEAEFNRYQKTLEVEKAGTMPTQSQVAAKVADINRLINYQFTPAEMTVKLRRSGVLTRDENIIRRAELERRIKAAEDDENDELVEKLQKELEEVKGPKLAFGTSLTPQRPKNELPSDIERVAQINRRNRKLNYENGRRAELQERAAARKNAAAVARGEAAPDPFMRVRTVAKTFHDMSGQDKGASISEDATAAAAAAAAAAASPEKPKEETKPSILAKVLAKRPKGGFKIRYAPQPIEILRAYCEEWADEMSFLNDLDP</sequence>
<dbReference type="SUPFAM" id="SSF159042">
    <property type="entry name" value="Plus3-like"/>
    <property type="match status" value="1"/>
</dbReference>